<gene>
    <name evidence="1" type="primary">54</name>
    <name evidence="1" type="ORF">HGTV1_54</name>
</gene>
<proteinExistence type="predicted"/>
<dbReference type="GeneID" id="16193892"/>
<keyword evidence="2" id="KW-1185">Reference proteome</keyword>
<evidence type="ECO:0000313" key="2">
    <source>
        <dbReference type="Proteomes" id="UP000202786"/>
    </source>
</evidence>
<dbReference type="RefSeq" id="YP_008059262.1">
    <property type="nucleotide sequence ID" value="NC_021328.1"/>
</dbReference>
<dbReference type="EMBL" id="KC292026">
    <property type="protein sequence ID" value="AGM11384.1"/>
    <property type="molecule type" value="Genomic_DNA"/>
</dbReference>
<dbReference type="KEGG" id="vg:16193892"/>
<dbReference type="Proteomes" id="UP000202786">
    <property type="component" value="Segment"/>
</dbReference>
<accession>R4T6S5</accession>
<name>R4T6S5_9CAUD</name>
<sequence>MVVIELDQNIRIGSYGIAEVNGHHVAFGAMPDKYQAKCLSCQREFTKDNEYFRLSGLDAQLFQLYSFYPFVVDSCDSDHDSLEEVITDKVMMKHIGDPMTPDKEVSIEREIEELLGYGMSADVDIETAANATATLKSDKDLF</sequence>
<evidence type="ECO:0000313" key="1">
    <source>
        <dbReference type="EMBL" id="AGM11384.1"/>
    </source>
</evidence>
<organism evidence="1 2">
    <name type="scientific">Halogranum tailed virus 1</name>
    <dbReference type="NCBI Taxonomy" id="1273749"/>
    <lineage>
        <taxon>Viruses</taxon>
        <taxon>Duplodnaviria</taxon>
        <taxon>Heunggongvirae</taxon>
        <taxon>Uroviricota</taxon>
        <taxon>Caudoviricetes</taxon>
        <taxon>Thumleimavirales</taxon>
        <taxon>Halomagnusviridae</taxon>
        <taxon>Hagravirus</taxon>
        <taxon>Hagravirus capitaneum</taxon>
        <taxon>Hagravirus HGTV1</taxon>
    </lineage>
</organism>
<protein>
    <submittedName>
        <fullName evidence="1">Uncharacterized protein</fullName>
    </submittedName>
</protein>
<reference evidence="1 2" key="1">
    <citation type="submission" date="2012-12" db="EMBL/GenBank/DDBJ databases">
        <authorList>
            <person name="Sencilo A."/>
            <person name="Jacobs-Sera D."/>
            <person name="Russell D.A."/>
            <person name="Ko C."/>
            <person name="Atanasova N."/>
            <person name="Osterlund E."/>
            <person name="Oksanen H.M."/>
            <person name="Bamford D.H."/>
            <person name="Hatfull G.F."/>
            <person name="Roine E."/>
            <person name="Hendrix R.W."/>
        </authorList>
    </citation>
    <scope>NUCLEOTIDE SEQUENCE [LARGE SCALE GENOMIC DNA]</scope>
</reference>